<evidence type="ECO:0000313" key="1">
    <source>
        <dbReference type="EMBL" id="PAA61750.1"/>
    </source>
</evidence>
<evidence type="ECO:0000313" key="2">
    <source>
        <dbReference type="Proteomes" id="UP000215902"/>
    </source>
</evidence>
<dbReference type="PANTHER" id="PTHR10241">
    <property type="entry name" value="LETHAL 2 GIANT LARVAE PROTEIN"/>
    <property type="match status" value="1"/>
</dbReference>
<dbReference type="GO" id="GO:0008593">
    <property type="term" value="P:regulation of Notch signaling pathway"/>
    <property type="evidence" value="ECO:0007669"/>
    <property type="project" value="TreeGrafter"/>
</dbReference>
<dbReference type="GO" id="GO:0030864">
    <property type="term" value="C:cortical actin cytoskeleton"/>
    <property type="evidence" value="ECO:0007669"/>
    <property type="project" value="TreeGrafter"/>
</dbReference>
<dbReference type="GO" id="GO:0032878">
    <property type="term" value="P:regulation of establishment or maintenance of cell polarity"/>
    <property type="evidence" value="ECO:0007669"/>
    <property type="project" value="TreeGrafter"/>
</dbReference>
<protein>
    <recommendedName>
        <fullName evidence="3">WD_REPEATS_REGION domain-containing protein</fullName>
    </recommendedName>
</protein>
<name>A0A267EJQ7_9PLAT</name>
<dbReference type="SUPFAM" id="SSF50978">
    <property type="entry name" value="WD40 repeat-like"/>
    <property type="match status" value="1"/>
</dbReference>
<dbReference type="GO" id="GO:0005096">
    <property type="term" value="F:GTPase activator activity"/>
    <property type="evidence" value="ECO:0007669"/>
    <property type="project" value="TreeGrafter"/>
</dbReference>
<reference evidence="1 2" key="1">
    <citation type="submission" date="2017-06" db="EMBL/GenBank/DDBJ databases">
        <title>A platform for efficient transgenesis in Macrostomum lignano, a flatworm model organism for stem cell research.</title>
        <authorList>
            <person name="Berezikov E."/>
        </authorList>
    </citation>
    <scope>NUCLEOTIDE SEQUENCE [LARGE SCALE GENOMIC DNA]</scope>
    <source>
        <strain evidence="1">DV1</strain>
        <tissue evidence="1">Whole organism</tissue>
    </source>
</reference>
<dbReference type="EMBL" id="NIVC01002000">
    <property type="protein sequence ID" value="PAA61750.1"/>
    <property type="molecule type" value="Genomic_DNA"/>
</dbReference>
<dbReference type="GO" id="GO:0045159">
    <property type="term" value="F:myosin II binding"/>
    <property type="evidence" value="ECO:0007669"/>
    <property type="project" value="TreeGrafter"/>
</dbReference>
<dbReference type="Gene3D" id="2.130.10.10">
    <property type="entry name" value="YVTN repeat-like/Quinoprotein amine dehydrogenase"/>
    <property type="match status" value="1"/>
</dbReference>
<gene>
    <name evidence="1" type="ORF">BOX15_Mlig003263g1</name>
</gene>
<dbReference type="GO" id="GO:0006893">
    <property type="term" value="P:Golgi to plasma membrane transport"/>
    <property type="evidence" value="ECO:0007669"/>
    <property type="project" value="TreeGrafter"/>
</dbReference>
<dbReference type="InterPro" id="IPR036322">
    <property type="entry name" value="WD40_repeat_dom_sf"/>
</dbReference>
<organism evidence="1 2">
    <name type="scientific">Macrostomum lignano</name>
    <dbReference type="NCBI Taxonomy" id="282301"/>
    <lineage>
        <taxon>Eukaryota</taxon>
        <taxon>Metazoa</taxon>
        <taxon>Spiralia</taxon>
        <taxon>Lophotrochozoa</taxon>
        <taxon>Platyhelminthes</taxon>
        <taxon>Rhabditophora</taxon>
        <taxon>Macrostomorpha</taxon>
        <taxon>Macrostomida</taxon>
        <taxon>Macrostomidae</taxon>
        <taxon>Macrostomum</taxon>
    </lineage>
</organism>
<evidence type="ECO:0008006" key="3">
    <source>
        <dbReference type="Google" id="ProtNLM"/>
    </source>
</evidence>
<dbReference type="GO" id="GO:0019905">
    <property type="term" value="F:syntaxin binding"/>
    <property type="evidence" value="ECO:0007669"/>
    <property type="project" value="TreeGrafter"/>
</dbReference>
<dbReference type="GO" id="GO:0005886">
    <property type="term" value="C:plasma membrane"/>
    <property type="evidence" value="ECO:0007669"/>
    <property type="project" value="TreeGrafter"/>
</dbReference>
<sequence>MYIRICFIPSLTEEARSQLHGWGSVVAIEASPTTGKQIAVGFSSGTVAVLNSSDCSLHSVAPGAAELRCLSWQTDASAIYTGHSDGSYAVWRADEPAEASRLLKTADNPQTVYGPFPCLPVTHLVHRTAKLGSITVLAGGMAKNTHADRTPSLCFASRSTSAWTCARQLSTWRCCARQAMAILARLAMTSHTLC</sequence>
<dbReference type="GO" id="GO:0030866">
    <property type="term" value="P:cortical actin cytoskeleton organization"/>
    <property type="evidence" value="ECO:0007669"/>
    <property type="project" value="TreeGrafter"/>
</dbReference>
<dbReference type="GO" id="GO:0051294">
    <property type="term" value="P:establishment of spindle orientation"/>
    <property type="evidence" value="ECO:0007669"/>
    <property type="project" value="TreeGrafter"/>
</dbReference>
<dbReference type="STRING" id="282301.A0A267EJQ7"/>
<keyword evidence="2" id="KW-1185">Reference proteome</keyword>
<accession>A0A267EJQ7</accession>
<dbReference type="InterPro" id="IPR015943">
    <property type="entry name" value="WD40/YVTN_repeat-like_dom_sf"/>
</dbReference>
<dbReference type="PANTHER" id="PTHR10241:SF29">
    <property type="entry name" value="LETHAL(2) GIANT LARVAE PROTEIN"/>
    <property type="match status" value="1"/>
</dbReference>
<dbReference type="AlphaFoldDB" id="A0A267EJQ7"/>
<comment type="caution">
    <text evidence="1">The sequence shown here is derived from an EMBL/GenBank/DDBJ whole genome shotgun (WGS) entry which is preliminary data.</text>
</comment>
<dbReference type="Proteomes" id="UP000215902">
    <property type="component" value="Unassembled WGS sequence"/>
</dbReference>
<dbReference type="OrthoDB" id="19944at2759"/>
<proteinExistence type="predicted"/>